<dbReference type="RefSeq" id="WP_180286661.1">
    <property type="nucleotide sequence ID" value="NZ_JABFDB010000046.1"/>
</dbReference>
<sequence>MTGRKVFTGRTVAVAGASGLLGSHVATLLAARGARVRAARFRNPLPPELSGCEDFAGDLRDPEAAARFVAGAERLYICTGVVGGAGMIGRSVVQITQTLTTATQLMEAAALAGVPRAGLVSSTTVYPLADHPLTEEEGFVDPPFDGYFGLAWLNRALEKVAEHLVRTGALAVAVIRPTSIYGPNDRFGAHAHVLPNLIDRALAGEDPFTVWGDGTAVRDFVHAADVARALVDAVEQAADARPFNIGSGQPVTIAEAVEAVLEAVAFRPSLLRFDAGKPTAIPVRRISIERARARLAYAPCFDLRHGLADVVRWRRRALGPQPQ</sequence>
<reference evidence="2 3" key="1">
    <citation type="submission" date="2020-05" db="EMBL/GenBank/DDBJ databases">
        <title>Azospirillum oleiclasticum sp. nov, a nitrogen-fixing and heavy crude oil-emulsifying bacterium isolated from the crude oil of Yumen Oilfield.</title>
        <authorList>
            <person name="Wu D."/>
            <person name="Cai M."/>
            <person name="Zhang X."/>
        </authorList>
    </citation>
    <scope>NUCLEOTIDE SEQUENCE [LARGE SCALE GENOMIC DNA]</scope>
    <source>
        <strain evidence="2 3">ROY-1-1-2</strain>
    </source>
</reference>
<evidence type="ECO:0000313" key="2">
    <source>
        <dbReference type="EMBL" id="NYZ24887.1"/>
    </source>
</evidence>
<dbReference type="Gene3D" id="3.40.50.720">
    <property type="entry name" value="NAD(P)-binding Rossmann-like Domain"/>
    <property type="match status" value="1"/>
</dbReference>
<dbReference type="PANTHER" id="PTHR43238">
    <property type="entry name" value="GDP-L-FUCOSE SYNTHASE"/>
    <property type="match status" value="1"/>
</dbReference>
<dbReference type="PANTHER" id="PTHR43238:SF1">
    <property type="entry name" value="GDP-L-FUCOSE SYNTHASE"/>
    <property type="match status" value="1"/>
</dbReference>
<keyword evidence="3" id="KW-1185">Reference proteome</keyword>
<feature type="domain" description="NAD-dependent epimerase/dehydratase" evidence="1">
    <location>
        <begin position="12"/>
        <end position="246"/>
    </location>
</feature>
<proteinExistence type="predicted"/>
<comment type="caution">
    <text evidence="2">The sequence shown here is derived from an EMBL/GenBank/DDBJ whole genome shotgun (WGS) entry which is preliminary data.</text>
</comment>
<dbReference type="Pfam" id="PF01370">
    <property type="entry name" value="Epimerase"/>
    <property type="match status" value="1"/>
</dbReference>
<accession>A0ABX2TKL6</accession>
<dbReference type="InterPro" id="IPR001509">
    <property type="entry name" value="Epimerase_deHydtase"/>
</dbReference>
<dbReference type="Proteomes" id="UP000584642">
    <property type="component" value="Unassembled WGS sequence"/>
</dbReference>
<name>A0ABX2TKL6_9PROT</name>
<evidence type="ECO:0000313" key="3">
    <source>
        <dbReference type="Proteomes" id="UP000584642"/>
    </source>
</evidence>
<evidence type="ECO:0000259" key="1">
    <source>
        <dbReference type="Pfam" id="PF01370"/>
    </source>
</evidence>
<dbReference type="EMBL" id="JABFDB010000046">
    <property type="protein sequence ID" value="NYZ24887.1"/>
    <property type="molecule type" value="Genomic_DNA"/>
</dbReference>
<gene>
    <name evidence="2" type="ORF">HND93_34730</name>
</gene>
<organism evidence="2 3">
    <name type="scientific">Azospirillum oleiclasticum</name>
    <dbReference type="NCBI Taxonomy" id="2735135"/>
    <lineage>
        <taxon>Bacteria</taxon>
        <taxon>Pseudomonadati</taxon>
        <taxon>Pseudomonadota</taxon>
        <taxon>Alphaproteobacteria</taxon>
        <taxon>Rhodospirillales</taxon>
        <taxon>Azospirillaceae</taxon>
        <taxon>Azospirillum</taxon>
    </lineage>
</organism>
<dbReference type="SUPFAM" id="SSF51735">
    <property type="entry name" value="NAD(P)-binding Rossmann-fold domains"/>
    <property type="match status" value="1"/>
</dbReference>
<dbReference type="InterPro" id="IPR036291">
    <property type="entry name" value="NAD(P)-bd_dom_sf"/>
</dbReference>
<protein>
    <submittedName>
        <fullName evidence="2">NAD-dependent epimerase/dehydratase family protein</fullName>
    </submittedName>
</protein>